<dbReference type="Proteomes" id="UP000325433">
    <property type="component" value="Unassembled WGS sequence"/>
</dbReference>
<reference evidence="2" key="1">
    <citation type="submission" date="2019-04" db="EMBL/GenBank/DDBJ databases">
        <title>Friends and foes A comparative genomics studyof 23 Aspergillus species from section Flavi.</title>
        <authorList>
            <consortium name="DOE Joint Genome Institute"/>
            <person name="Kjaerbolling I."/>
            <person name="Vesth T."/>
            <person name="Frisvad J.C."/>
            <person name="Nybo J.L."/>
            <person name="Theobald S."/>
            <person name="Kildgaard S."/>
            <person name="Isbrandt T."/>
            <person name="Kuo A."/>
            <person name="Sato A."/>
            <person name="Lyhne E.K."/>
            <person name="Kogle M.E."/>
            <person name="Wiebenga A."/>
            <person name="Kun R.S."/>
            <person name="Lubbers R.J."/>
            <person name="Makela M.R."/>
            <person name="Barry K."/>
            <person name="Chovatia M."/>
            <person name="Clum A."/>
            <person name="Daum C."/>
            <person name="Haridas S."/>
            <person name="He G."/>
            <person name="LaButti K."/>
            <person name="Lipzen A."/>
            <person name="Mondo S."/>
            <person name="Riley R."/>
            <person name="Salamov A."/>
            <person name="Simmons B.A."/>
            <person name="Magnuson J.K."/>
            <person name="Henrissat B."/>
            <person name="Mortensen U.H."/>
            <person name="Larsen T.O."/>
            <person name="Devries R.P."/>
            <person name="Grigoriev I.V."/>
            <person name="Machida M."/>
            <person name="Baker S.E."/>
            <person name="Andersen M.R."/>
        </authorList>
    </citation>
    <scope>NUCLEOTIDE SEQUENCE [LARGE SCALE GENOMIC DNA]</scope>
    <source>
        <strain evidence="2">CBS 130015</strain>
    </source>
</reference>
<dbReference type="EMBL" id="ML738363">
    <property type="protein sequence ID" value="KAE8309694.1"/>
    <property type="molecule type" value="Genomic_DNA"/>
</dbReference>
<dbReference type="AlphaFoldDB" id="A0A5N6VMB3"/>
<accession>A0A5N6VMB3</accession>
<evidence type="ECO:0008006" key="3">
    <source>
        <dbReference type="Google" id="ProtNLM"/>
    </source>
</evidence>
<keyword evidence="2" id="KW-1185">Reference proteome</keyword>
<proteinExistence type="predicted"/>
<sequence length="223" mass="26116">MHRRPVATPRALKNLTQAPDLSSLFEALPYYISNLQFPYDYDPIIADHSFTSPLTVDISFPRVVRTNHGNNSHIFDGNLLFTDDNVWQYCDISDDQLRRIRSTTTIRHSFCPRNGFFYNGTNAKLWEIMTDKVLTIQDGEEPAVDDYECLLDIPDDYKAGSRGRERKRYDRGFGQNYTRKQAFMRSLILKKAQSLEIHLYAMYIVRLPRKAHAKQLFLRVEDR</sequence>
<evidence type="ECO:0000313" key="2">
    <source>
        <dbReference type="Proteomes" id="UP000325433"/>
    </source>
</evidence>
<protein>
    <recommendedName>
        <fullName evidence="3">Transcription factor IIIC subunit 5 HTH domain-containing protein</fullName>
    </recommendedName>
</protein>
<organism evidence="1 2">
    <name type="scientific">Aspergillus transmontanensis</name>
    <dbReference type="NCBI Taxonomy" id="1034304"/>
    <lineage>
        <taxon>Eukaryota</taxon>
        <taxon>Fungi</taxon>
        <taxon>Dikarya</taxon>
        <taxon>Ascomycota</taxon>
        <taxon>Pezizomycotina</taxon>
        <taxon>Eurotiomycetes</taxon>
        <taxon>Eurotiomycetidae</taxon>
        <taxon>Eurotiales</taxon>
        <taxon>Aspergillaceae</taxon>
        <taxon>Aspergillus</taxon>
        <taxon>Aspergillus subgen. Circumdati</taxon>
    </lineage>
</organism>
<gene>
    <name evidence="1" type="ORF">BDV41DRAFT_567139</name>
</gene>
<name>A0A5N6VMB3_9EURO</name>
<evidence type="ECO:0000313" key="1">
    <source>
        <dbReference type="EMBL" id="KAE8309694.1"/>
    </source>
</evidence>